<dbReference type="PANTHER" id="PTHR22988">
    <property type="entry name" value="MYOTONIC DYSTROPHY S/T KINASE-RELATED"/>
    <property type="match status" value="1"/>
</dbReference>
<name>A0A430QKQ4_SCHBO</name>
<keyword evidence="1" id="KW-0597">Phosphoprotein</keyword>
<dbReference type="EMBL" id="QMKO01001364">
    <property type="protein sequence ID" value="RTG90754.1"/>
    <property type="molecule type" value="Genomic_DNA"/>
</dbReference>
<reference evidence="6 8" key="1">
    <citation type="journal article" date="2019" name="PLoS Pathog.">
        <title>Genome sequence of the bovine parasite Schistosoma bovis Tanzania.</title>
        <authorList>
            <person name="Oey H."/>
            <person name="Zakrzewski M."/>
            <person name="Gobert G."/>
            <person name="Gravermann K."/>
            <person name="Stoye J."/>
            <person name="Jones M."/>
            <person name="Mcmanus D."/>
            <person name="Krause L."/>
        </authorList>
    </citation>
    <scope>NUCLEOTIDE SEQUENCE [LARGE SCALE GENOMIC DNA]</scope>
    <source>
        <strain evidence="6 8">TAN1997</strain>
    </source>
</reference>
<dbReference type="PROSITE" id="PS50011">
    <property type="entry name" value="PROTEIN_KINASE_DOM"/>
    <property type="match status" value="1"/>
</dbReference>
<dbReference type="GO" id="GO:0004674">
    <property type="term" value="F:protein serine/threonine kinase activity"/>
    <property type="evidence" value="ECO:0007669"/>
    <property type="project" value="UniProtKB-EC"/>
</dbReference>
<dbReference type="GO" id="GO:0005737">
    <property type="term" value="C:cytoplasm"/>
    <property type="evidence" value="ECO:0007669"/>
    <property type="project" value="TreeGrafter"/>
</dbReference>
<keyword evidence="4" id="KW-0067">ATP-binding</keyword>
<feature type="binding site" evidence="4">
    <location>
        <position position="89"/>
    </location>
    <ligand>
        <name>ATP</name>
        <dbReference type="ChEBI" id="CHEBI:30616"/>
    </ligand>
</feature>
<dbReference type="InterPro" id="IPR017441">
    <property type="entry name" value="Protein_kinase_ATP_BS"/>
</dbReference>
<protein>
    <recommendedName>
        <fullName evidence="5">Protein kinase domain-containing protein</fullName>
    </recommendedName>
</protein>
<evidence type="ECO:0000256" key="2">
    <source>
        <dbReference type="ARBA" id="ARBA00047899"/>
    </source>
</evidence>
<organism evidence="6 8">
    <name type="scientific">Schistosoma bovis</name>
    <name type="common">Blood fluke</name>
    <dbReference type="NCBI Taxonomy" id="6184"/>
    <lineage>
        <taxon>Eukaryota</taxon>
        <taxon>Metazoa</taxon>
        <taxon>Spiralia</taxon>
        <taxon>Lophotrochozoa</taxon>
        <taxon>Platyhelminthes</taxon>
        <taxon>Trematoda</taxon>
        <taxon>Digenea</taxon>
        <taxon>Strigeidida</taxon>
        <taxon>Schistosomatoidea</taxon>
        <taxon>Schistosomatidae</taxon>
        <taxon>Schistosoma</taxon>
    </lineage>
</organism>
<dbReference type="Gene3D" id="3.30.200.20">
    <property type="entry name" value="Phosphorylase Kinase, domain 1"/>
    <property type="match status" value="1"/>
</dbReference>
<dbReference type="STRING" id="6184.A0A430QKQ4"/>
<feature type="domain" description="Protein kinase" evidence="5">
    <location>
        <begin position="60"/>
        <end position="161"/>
    </location>
</feature>
<accession>A0A430QKQ4</accession>
<dbReference type="GO" id="GO:0005524">
    <property type="term" value="F:ATP binding"/>
    <property type="evidence" value="ECO:0007669"/>
    <property type="project" value="UniProtKB-UniRule"/>
</dbReference>
<sequence length="161" mass="18844">MCIQFSCENKTNDHCIGVDCGQNEFGHSYILIISLFFSFLPRFLNVAVCLQSYRRKPEDFSFISSLGHGAFGRVQLVREITTGRVCAMKVLKKSRMLAQHTDYWAEKEIMSHGESPWIVQLYYAYQVIYNYFYLYATFNSDIYFDNDKKQFKLHTGTDYIG</sequence>
<dbReference type="InterPro" id="IPR011009">
    <property type="entry name" value="Kinase-like_dom_sf"/>
</dbReference>
<dbReference type="Pfam" id="PF00069">
    <property type="entry name" value="Pkinase"/>
    <property type="match status" value="1"/>
</dbReference>
<keyword evidence="8" id="KW-1185">Reference proteome</keyword>
<evidence type="ECO:0000256" key="3">
    <source>
        <dbReference type="ARBA" id="ARBA00048679"/>
    </source>
</evidence>
<dbReference type="AlphaFoldDB" id="A0A430QKQ4"/>
<dbReference type="Proteomes" id="UP000290809">
    <property type="component" value="Unassembled WGS sequence"/>
</dbReference>
<dbReference type="PROSITE" id="PS00107">
    <property type="entry name" value="PROTEIN_KINASE_ATP"/>
    <property type="match status" value="1"/>
</dbReference>
<dbReference type="GO" id="GO:0031032">
    <property type="term" value="P:actomyosin structure organization"/>
    <property type="evidence" value="ECO:0007669"/>
    <property type="project" value="TreeGrafter"/>
</dbReference>
<evidence type="ECO:0000256" key="1">
    <source>
        <dbReference type="ARBA" id="ARBA00022553"/>
    </source>
</evidence>
<dbReference type="PANTHER" id="PTHR22988:SF71">
    <property type="entry name" value="CITRON RHO-INTERACTING KINASE"/>
    <property type="match status" value="1"/>
</dbReference>
<evidence type="ECO:0000259" key="5">
    <source>
        <dbReference type="PROSITE" id="PS50011"/>
    </source>
</evidence>
<keyword evidence="4" id="KW-0547">Nucleotide-binding</keyword>
<evidence type="ECO:0000313" key="8">
    <source>
        <dbReference type="Proteomes" id="UP000290809"/>
    </source>
</evidence>
<comment type="catalytic activity">
    <reaction evidence="3">
        <text>L-seryl-[protein] + ATP = O-phospho-L-seryl-[protein] + ADP + H(+)</text>
        <dbReference type="Rhea" id="RHEA:17989"/>
        <dbReference type="Rhea" id="RHEA-COMP:9863"/>
        <dbReference type="Rhea" id="RHEA-COMP:11604"/>
        <dbReference type="ChEBI" id="CHEBI:15378"/>
        <dbReference type="ChEBI" id="CHEBI:29999"/>
        <dbReference type="ChEBI" id="CHEBI:30616"/>
        <dbReference type="ChEBI" id="CHEBI:83421"/>
        <dbReference type="ChEBI" id="CHEBI:456216"/>
        <dbReference type="EC" id="2.7.11.1"/>
    </reaction>
</comment>
<comment type="catalytic activity">
    <reaction evidence="2">
        <text>L-threonyl-[protein] + ATP = O-phospho-L-threonyl-[protein] + ADP + H(+)</text>
        <dbReference type="Rhea" id="RHEA:46608"/>
        <dbReference type="Rhea" id="RHEA-COMP:11060"/>
        <dbReference type="Rhea" id="RHEA-COMP:11605"/>
        <dbReference type="ChEBI" id="CHEBI:15378"/>
        <dbReference type="ChEBI" id="CHEBI:30013"/>
        <dbReference type="ChEBI" id="CHEBI:30616"/>
        <dbReference type="ChEBI" id="CHEBI:61977"/>
        <dbReference type="ChEBI" id="CHEBI:456216"/>
        <dbReference type="EC" id="2.7.11.1"/>
    </reaction>
</comment>
<dbReference type="SUPFAM" id="SSF56112">
    <property type="entry name" value="Protein kinase-like (PK-like)"/>
    <property type="match status" value="1"/>
</dbReference>
<evidence type="ECO:0000256" key="4">
    <source>
        <dbReference type="PROSITE-ProRule" id="PRU10141"/>
    </source>
</evidence>
<proteinExistence type="predicted"/>
<comment type="caution">
    <text evidence="6">The sequence shown here is derived from an EMBL/GenBank/DDBJ whole genome shotgun (WGS) entry which is preliminary data.</text>
</comment>
<dbReference type="GO" id="GO:0005856">
    <property type="term" value="C:cytoskeleton"/>
    <property type="evidence" value="ECO:0007669"/>
    <property type="project" value="TreeGrafter"/>
</dbReference>
<gene>
    <name evidence="6" type="ORF">DC041_0005845</name>
    <name evidence="7" type="ORF">DC041_0011460</name>
</gene>
<dbReference type="EMBL" id="QMKO01001594">
    <property type="protein sequence ID" value="RTG88277.1"/>
    <property type="molecule type" value="Genomic_DNA"/>
</dbReference>
<evidence type="ECO:0000313" key="7">
    <source>
        <dbReference type="EMBL" id="RTG90754.1"/>
    </source>
</evidence>
<dbReference type="InterPro" id="IPR000719">
    <property type="entry name" value="Prot_kinase_dom"/>
</dbReference>
<evidence type="ECO:0000313" key="6">
    <source>
        <dbReference type="EMBL" id="RTG88277.1"/>
    </source>
</evidence>
<dbReference type="InterPro" id="IPR050839">
    <property type="entry name" value="Rho-assoc_Ser/Thr_Kinase"/>
</dbReference>